<protein>
    <submittedName>
        <fullName evidence="1">Hypothetical_protein</fullName>
    </submittedName>
</protein>
<reference evidence="1 2" key="1">
    <citation type="submission" date="2024-07" db="EMBL/GenBank/DDBJ databases">
        <authorList>
            <person name="Akdeniz Z."/>
        </authorList>
    </citation>
    <scope>NUCLEOTIDE SEQUENCE [LARGE SCALE GENOMIC DNA]</scope>
</reference>
<keyword evidence="2" id="KW-1185">Reference proteome</keyword>
<evidence type="ECO:0000313" key="2">
    <source>
        <dbReference type="Proteomes" id="UP001642409"/>
    </source>
</evidence>
<accession>A0ABP1GDH4</accession>
<proteinExistence type="predicted"/>
<dbReference type="EMBL" id="CAXDID020000001">
    <property type="protein sequence ID" value="CAL5970200.1"/>
    <property type="molecule type" value="Genomic_DNA"/>
</dbReference>
<comment type="caution">
    <text evidence="1">The sequence shown here is derived from an EMBL/GenBank/DDBJ whole genome shotgun (WGS) entry which is preliminary data.</text>
</comment>
<name>A0ABP1GDH4_9EUKA</name>
<sequence length="283" mass="33686">MFYQINYSIDTQASDFKEQNILWYLKIVRNLLSIVQENSKYQGQNYISIIQIFEIYIEILQSSSQTKQRLVISQISTYETVKLQYGYQYSCLLLYMIDDPKLQPLLSQLYYIHQITTNLLLLPEFENSIQLLDMNILLEKIEVDIIIQQCIQKQKQHILTYQPLSKNIDEAKRYFLPFVTEFNSVPIQEINEMQNLSELSYEDIKSLKKKMMCVTLMNYTNNYLNSKNFRFVMSIQIFCSQFRIRSIFCVTHLTRTIKLKTLFRCKRNTMLDCTPCGSNQECI</sequence>
<organism evidence="1 2">
    <name type="scientific">Hexamita inflata</name>
    <dbReference type="NCBI Taxonomy" id="28002"/>
    <lineage>
        <taxon>Eukaryota</taxon>
        <taxon>Metamonada</taxon>
        <taxon>Diplomonadida</taxon>
        <taxon>Hexamitidae</taxon>
        <taxon>Hexamitinae</taxon>
        <taxon>Hexamita</taxon>
    </lineage>
</organism>
<dbReference type="Proteomes" id="UP001642409">
    <property type="component" value="Unassembled WGS sequence"/>
</dbReference>
<gene>
    <name evidence="1" type="ORF">HINF_LOCUS140</name>
</gene>
<evidence type="ECO:0000313" key="1">
    <source>
        <dbReference type="EMBL" id="CAL5970200.1"/>
    </source>
</evidence>